<gene>
    <name evidence="2" type="ORF">BPAG_LOCUS7420</name>
</gene>
<keyword evidence="3" id="KW-1185">Reference proteome</keyword>
<dbReference type="AlphaFoldDB" id="A0A3P7RUY6"/>
<evidence type="ECO:0000256" key="1">
    <source>
        <dbReference type="SAM" id="MobiDB-lite"/>
    </source>
</evidence>
<organism evidence="2 3">
    <name type="scientific">Brugia pahangi</name>
    <name type="common">Filarial nematode worm</name>
    <dbReference type="NCBI Taxonomy" id="6280"/>
    <lineage>
        <taxon>Eukaryota</taxon>
        <taxon>Metazoa</taxon>
        <taxon>Ecdysozoa</taxon>
        <taxon>Nematoda</taxon>
        <taxon>Chromadorea</taxon>
        <taxon>Rhabditida</taxon>
        <taxon>Spirurina</taxon>
        <taxon>Spiruromorpha</taxon>
        <taxon>Filarioidea</taxon>
        <taxon>Onchocercidae</taxon>
        <taxon>Brugia</taxon>
    </lineage>
</organism>
<accession>A0A3P7RUY6</accession>
<sequence>MFRNTCSTVVVSVNSGGGAELRRSRIVRESDSKRINSPTEAEQQVNPLPSATSSSVFSTTGRRKIRLSRLELVIKYSLVYILFIF</sequence>
<feature type="compositionally biased region" description="Polar residues" evidence="1">
    <location>
        <begin position="35"/>
        <end position="55"/>
    </location>
</feature>
<protein>
    <submittedName>
        <fullName evidence="2">Uncharacterized protein</fullName>
    </submittedName>
</protein>
<name>A0A3P7RUY6_BRUPA</name>
<dbReference type="EMBL" id="UZAD01008403">
    <property type="protein sequence ID" value="VDN88606.1"/>
    <property type="molecule type" value="Genomic_DNA"/>
</dbReference>
<evidence type="ECO:0000313" key="2">
    <source>
        <dbReference type="EMBL" id="VDN88606.1"/>
    </source>
</evidence>
<feature type="region of interest" description="Disordered" evidence="1">
    <location>
        <begin position="27"/>
        <end position="55"/>
    </location>
</feature>
<evidence type="ECO:0000313" key="3">
    <source>
        <dbReference type="Proteomes" id="UP000278627"/>
    </source>
</evidence>
<proteinExistence type="predicted"/>
<dbReference type="Proteomes" id="UP000278627">
    <property type="component" value="Unassembled WGS sequence"/>
</dbReference>
<reference evidence="2 3" key="1">
    <citation type="submission" date="2018-11" db="EMBL/GenBank/DDBJ databases">
        <authorList>
            <consortium name="Pathogen Informatics"/>
        </authorList>
    </citation>
    <scope>NUCLEOTIDE SEQUENCE [LARGE SCALE GENOMIC DNA]</scope>
</reference>